<evidence type="ECO:0000259" key="1">
    <source>
        <dbReference type="Pfam" id="PF00294"/>
    </source>
</evidence>
<dbReference type="EMBL" id="NHMM01000008">
    <property type="protein sequence ID" value="OUT20435.1"/>
    <property type="molecule type" value="Genomic_DNA"/>
</dbReference>
<dbReference type="HOGENOM" id="CLU_032834_0_0_1"/>
<dbReference type="InterPro" id="IPR029056">
    <property type="entry name" value="Ribokinase-like"/>
</dbReference>
<dbReference type="Gene3D" id="3.40.1190.20">
    <property type="match status" value="1"/>
</dbReference>
<evidence type="ECO:0000313" key="7">
    <source>
        <dbReference type="Proteomes" id="UP000249293"/>
    </source>
</evidence>
<dbReference type="STRING" id="4909.A0A099P4S8"/>
<reference evidence="5" key="1">
    <citation type="journal article" date="2014" name="Microb. Cell Fact.">
        <title>Exploiting Issatchenkia orientalis SD108 for succinic acid production.</title>
        <authorList>
            <person name="Xiao H."/>
            <person name="Shao Z."/>
            <person name="Jiang Y."/>
            <person name="Dole S."/>
            <person name="Zhao H."/>
        </authorList>
    </citation>
    <scope>NUCLEOTIDE SEQUENCE [LARGE SCALE GENOMIC DNA]</scope>
    <source>
        <strain evidence="5">SD108</strain>
    </source>
</reference>
<keyword evidence="7" id="KW-1185">Reference proteome</keyword>
<dbReference type="RefSeq" id="XP_029321316.1">
    <property type="nucleotide sequence ID" value="XM_029465457.1"/>
</dbReference>
<protein>
    <recommendedName>
        <fullName evidence="1">Carbohydrate kinase PfkB domain-containing protein</fullName>
    </recommendedName>
</protein>
<dbReference type="EMBL" id="CP028774">
    <property type="protein sequence ID" value="AWU75839.1"/>
    <property type="molecule type" value="Genomic_DNA"/>
</dbReference>
<dbReference type="PANTHER" id="PTHR47098:SF2">
    <property type="entry name" value="PROTEIN MAK32"/>
    <property type="match status" value="1"/>
</dbReference>
<dbReference type="PANTHER" id="PTHR47098">
    <property type="entry name" value="PROTEIN MAK32"/>
    <property type="match status" value="1"/>
</dbReference>
<dbReference type="EMBL" id="JQFK01000010">
    <property type="protein sequence ID" value="KGK39247.1"/>
    <property type="molecule type" value="Genomic_DNA"/>
</dbReference>
<dbReference type="SUPFAM" id="SSF53613">
    <property type="entry name" value="Ribokinase-like"/>
    <property type="match status" value="1"/>
</dbReference>
<dbReference type="Proteomes" id="UP000195871">
    <property type="component" value="Unassembled WGS sequence"/>
</dbReference>
<feature type="domain" description="Carbohydrate kinase PfkB" evidence="1">
    <location>
        <begin position="172"/>
        <end position="304"/>
    </location>
</feature>
<evidence type="ECO:0000313" key="4">
    <source>
        <dbReference type="EMBL" id="OUT20435.1"/>
    </source>
</evidence>
<dbReference type="Pfam" id="PF00294">
    <property type="entry name" value="PfkB"/>
    <property type="match status" value="1"/>
</dbReference>
<proteinExistence type="predicted"/>
<accession>A0A099P4S8</accession>
<organism evidence="3 5">
    <name type="scientific">Pichia kudriavzevii</name>
    <name type="common">Yeast</name>
    <name type="synonym">Issatchenkia orientalis</name>
    <dbReference type="NCBI Taxonomy" id="4909"/>
    <lineage>
        <taxon>Eukaryota</taxon>
        <taxon>Fungi</taxon>
        <taxon>Dikarya</taxon>
        <taxon>Ascomycota</taxon>
        <taxon>Saccharomycotina</taxon>
        <taxon>Pichiomycetes</taxon>
        <taxon>Pichiales</taxon>
        <taxon>Pichiaceae</taxon>
        <taxon>Pichia</taxon>
    </lineage>
</organism>
<evidence type="ECO:0000313" key="6">
    <source>
        <dbReference type="Proteomes" id="UP000195871"/>
    </source>
</evidence>
<reference evidence="3" key="2">
    <citation type="submission" date="2014-08" db="EMBL/GenBank/DDBJ databases">
        <title>Exploiting Issatchenkia orientalis SD108 for Succinic Acid Production.</title>
        <authorList>
            <person name="Xiao H."/>
            <person name="Shao Z."/>
            <person name="Jiang Y."/>
            <person name="Dole S."/>
            <person name="Zhao H."/>
        </authorList>
    </citation>
    <scope>NUCLEOTIDE SEQUENCE [LARGE SCALE GENOMIC DNA]</scope>
    <source>
        <strain evidence="3">SD108</strain>
    </source>
</reference>
<dbReference type="Proteomes" id="UP000249293">
    <property type="component" value="Chromosome 2"/>
</dbReference>
<evidence type="ECO:0000313" key="2">
    <source>
        <dbReference type="EMBL" id="AWU75839.1"/>
    </source>
</evidence>
<dbReference type="VEuPathDB" id="FungiDB:C5L36_0B10750"/>
<dbReference type="InterPro" id="IPR011611">
    <property type="entry name" value="PfkB_dom"/>
</dbReference>
<dbReference type="GeneID" id="40383604"/>
<reference evidence="2 7" key="4">
    <citation type="submission" date="2018-06" db="EMBL/GenBank/DDBJ databases">
        <title>Population genomics shows no distinction between pathogenic Candida krusei and environmental Pichia kudriavzevii: One species, four names.</title>
        <authorList>
            <person name="Douglass A.P."/>
            <person name="Offei B."/>
            <person name="Braun-Galleani S."/>
            <person name="Coughlan A.Y."/>
            <person name="Martos A."/>
            <person name="Ortiz-Merino R.A."/>
            <person name="Byrne K.P."/>
            <person name="Wolfe K.H."/>
        </authorList>
    </citation>
    <scope>NUCLEOTIDE SEQUENCE [LARGE SCALE GENOMIC DNA]</scope>
    <source>
        <strain evidence="2 7">CBS573</strain>
    </source>
</reference>
<dbReference type="KEGG" id="pkz:C5L36_0B10750"/>
<dbReference type="OrthoDB" id="497927at2759"/>
<evidence type="ECO:0000313" key="3">
    <source>
        <dbReference type="EMBL" id="KGK39247.1"/>
    </source>
</evidence>
<name>A0A099P4S8_PICKU</name>
<dbReference type="AlphaFoldDB" id="A0A099P4S8"/>
<gene>
    <name evidence="2" type="ORF">C5L36_0B10750</name>
    <name evidence="4" type="ORF">CAS74_004685</name>
    <name evidence="3" type="ORF">JL09_g1506</name>
</gene>
<sequence length="338" mass="37819">MSARLPYFTSLGMFIIDEINFPDYKMDGILGGGGTFAILGSRIILGSRDSDLCSWFVDIGNDCPREILKELRILNTGGIFRFDDTRKCTRGWNGYNQNQFREFKYLTEKKRVTMADLKQYPVMLQSKSFHFVCSPRRCISLIEELHEISEDLGIVVSSPVIAWEPIPDCCSPRNLQETLDILGNIDIFTPNAAEAAMFYGEDEPVDKPNCERIASSFLKYMTKPDSGIVLRCGPLGCVVVTKNNPKPMWFPAYHKGEAKIIDPTGCGNTFVGAFATEFVKSRKNFKLAAVKATIAAGLCLEQHGLPKLTVGDNGEDLWNGEAFDTMLKKYYIENPNLA</sequence>
<dbReference type="Proteomes" id="UP000029867">
    <property type="component" value="Unassembled WGS sequence"/>
</dbReference>
<dbReference type="eggNOG" id="ENOG502RXN8">
    <property type="taxonomic scope" value="Eukaryota"/>
</dbReference>
<evidence type="ECO:0000313" key="5">
    <source>
        <dbReference type="Proteomes" id="UP000029867"/>
    </source>
</evidence>
<reference evidence="4 6" key="3">
    <citation type="submission" date="2017-05" db="EMBL/GenBank/DDBJ databases">
        <title>The Genome Sequence of Candida krusei Ckrusei653.</title>
        <authorList>
            <person name="Cuomo C."/>
            <person name="Forche A."/>
            <person name="Young S."/>
            <person name="Abouelleil A."/>
            <person name="Cao P."/>
            <person name="Chapman S."/>
            <person name="Cusick C."/>
            <person name="Shea T."/>
            <person name="Nusbaum C."/>
            <person name="Birren B."/>
        </authorList>
    </citation>
    <scope>NUCLEOTIDE SEQUENCE [LARGE SCALE GENOMIC DNA]</scope>
    <source>
        <strain evidence="4 6">Ckrusei653</strain>
    </source>
</reference>